<reference evidence="4 5" key="1">
    <citation type="submission" date="2018-04" db="EMBL/GenBank/DDBJ databases">
        <title>Active sludge and wastewater microbial communities from Klosterneuburg, Austria.</title>
        <authorList>
            <person name="Wagner M."/>
        </authorList>
    </citation>
    <scope>NUCLEOTIDE SEQUENCE [LARGE SCALE GENOMIC DNA]</scope>
    <source>
        <strain evidence="4 5">Nm49</strain>
    </source>
</reference>
<dbReference type="Pfam" id="PF03975">
    <property type="entry name" value="CheD"/>
    <property type="match status" value="1"/>
</dbReference>
<dbReference type="HAMAP" id="MF_01440">
    <property type="entry name" value="CheD"/>
    <property type="match status" value="1"/>
</dbReference>
<dbReference type="InterPro" id="IPR011324">
    <property type="entry name" value="Cytotoxic_necrot_fac-like_cat"/>
</dbReference>
<dbReference type="Proteomes" id="UP000244128">
    <property type="component" value="Unassembled WGS sequence"/>
</dbReference>
<dbReference type="GO" id="GO:0050568">
    <property type="term" value="F:protein-glutamine glutaminase activity"/>
    <property type="evidence" value="ECO:0007669"/>
    <property type="project" value="UniProtKB-UniRule"/>
</dbReference>
<dbReference type="RefSeq" id="WP_107803959.1">
    <property type="nucleotide sequence ID" value="NZ_QAOI01000022.1"/>
</dbReference>
<comment type="caution">
    <text evidence="4">The sequence shown here is derived from an EMBL/GenBank/DDBJ whole genome shotgun (WGS) entry which is preliminary data.</text>
</comment>
<proteinExistence type="inferred from homology"/>
<comment type="function">
    <text evidence="3">Probably deamidates glutamine residues to glutamate on methyl-accepting chemotaxis receptors (MCPs), playing an important role in chemotaxis.</text>
</comment>
<dbReference type="NCBIfam" id="NF010013">
    <property type="entry name" value="PRK13487.1"/>
    <property type="match status" value="1"/>
</dbReference>
<dbReference type="AlphaFoldDB" id="A0A2T5HX46"/>
<organism evidence="4 5">
    <name type="scientific">Nitrosomonas oligotropha</name>
    <dbReference type="NCBI Taxonomy" id="42354"/>
    <lineage>
        <taxon>Bacteria</taxon>
        <taxon>Pseudomonadati</taxon>
        <taxon>Pseudomonadota</taxon>
        <taxon>Betaproteobacteria</taxon>
        <taxon>Nitrosomonadales</taxon>
        <taxon>Nitrosomonadaceae</taxon>
        <taxon>Nitrosomonas</taxon>
    </lineage>
</organism>
<sequence length="203" mass="22427">MAEIIDDQVATNLYFDKSFNNQAVKLLPGEYYVTDKDLLLVTVLGSCVAACIRDCYSGIGGMNHFMLPDGGGDAGSPLNASARYGTYAMEILINQLLKLGARRGNLEAKVFGGGNVLDGLTVANVGQRNADFVLKFLQTEKIKVVAQDLVDIFPRKVYFFPKSSKVMVKKLRNIHNPTISEREKDYRQRLHKVDSGGDVELFS</sequence>
<comment type="similarity">
    <text evidence="3">Belongs to the CheD family.</text>
</comment>
<evidence type="ECO:0000313" key="4">
    <source>
        <dbReference type="EMBL" id="PTQ76159.1"/>
    </source>
</evidence>
<gene>
    <name evidence="3" type="primary">cheD</name>
    <name evidence="4" type="ORF">C8R26_12251</name>
</gene>
<dbReference type="EC" id="3.5.1.44" evidence="3"/>
<accession>A0A2T5HX46</accession>
<evidence type="ECO:0000256" key="1">
    <source>
        <dbReference type="ARBA" id="ARBA00022500"/>
    </source>
</evidence>
<dbReference type="CDD" id="cd16352">
    <property type="entry name" value="CheD"/>
    <property type="match status" value="1"/>
</dbReference>
<dbReference type="PANTHER" id="PTHR35147">
    <property type="entry name" value="CHEMORECEPTOR GLUTAMINE DEAMIDASE CHED-RELATED"/>
    <property type="match status" value="1"/>
</dbReference>
<evidence type="ECO:0000313" key="5">
    <source>
        <dbReference type="Proteomes" id="UP000244128"/>
    </source>
</evidence>
<dbReference type="PANTHER" id="PTHR35147:SF2">
    <property type="entry name" value="CHEMORECEPTOR GLUTAMINE DEAMIDASE CHED-RELATED"/>
    <property type="match status" value="1"/>
</dbReference>
<comment type="catalytic activity">
    <reaction evidence="3">
        <text>L-glutaminyl-[protein] + H2O = L-glutamyl-[protein] + NH4(+)</text>
        <dbReference type="Rhea" id="RHEA:16441"/>
        <dbReference type="Rhea" id="RHEA-COMP:10207"/>
        <dbReference type="Rhea" id="RHEA-COMP:10208"/>
        <dbReference type="ChEBI" id="CHEBI:15377"/>
        <dbReference type="ChEBI" id="CHEBI:28938"/>
        <dbReference type="ChEBI" id="CHEBI:29973"/>
        <dbReference type="ChEBI" id="CHEBI:30011"/>
        <dbReference type="EC" id="3.5.1.44"/>
    </reaction>
</comment>
<keyword evidence="1 3" id="KW-0145">Chemotaxis</keyword>
<dbReference type="EMBL" id="QAOI01000022">
    <property type="protein sequence ID" value="PTQ76159.1"/>
    <property type="molecule type" value="Genomic_DNA"/>
</dbReference>
<dbReference type="GO" id="GO:0006935">
    <property type="term" value="P:chemotaxis"/>
    <property type="evidence" value="ECO:0007669"/>
    <property type="project" value="UniProtKB-UniRule"/>
</dbReference>
<dbReference type="InterPro" id="IPR005659">
    <property type="entry name" value="Chemorcpt_Glu_NH3ase_CheD"/>
</dbReference>
<dbReference type="Gene3D" id="3.30.1330.200">
    <property type="match status" value="1"/>
</dbReference>
<name>A0A2T5HX46_9PROT</name>
<protein>
    <recommendedName>
        <fullName evidence="3">Probable chemoreceptor glutamine deamidase CheD</fullName>
        <ecNumber evidence="3">3.5.1.44</ecNumber>
    </recommendedName>
</protein>
<dbReference type="InterPro" id="IPR038592">
    <property type="entry name" value="CheD-like_sf"/>
</dbReference>
<keyword evidence="2 3" id="KW-0378">Hydrolase</keyword>
<dbReference type="SUPFAM" id="SSF64438">
    <property type="entry name" value="CNF1/YfiH-like putative cysteine hydrolases"/>
    <property type="match status" value="1"/>
</dbReference>
<evidence type="ECO:0000256" key="3">
    <source>
        <dbReference type="HAMAP-Rule" id="MF_01440"/>
    </source>
</evidence>
<evidence type="ECO:0000256" key="2">
    <source>
        <dbReference type="ARBA" id="ARBA00022801"/>
    </source>
</evidence>